<dbReference type="InterPro" id="IPR012318">
    <property type="entry name" value="HTH_CRP"/>
</dbReference>
<evidence type="ECO:0000256" key="2">
    <source>
        <dbReference type="ARBA" id="ARBA00023125"/>
    </source>
</evidence>
<dbReference type="Pfam" id="PF00027">
    <property type="entry name" value="cNMP_binding"/>
    <property type="match status" value="1"/>
</dbReference>
<dbReference type="PANTHER" id="PTHR24567:SF28">
    <property type="entry name" value="LISTERIOLYSIN REGULATORY PROTEIN"/>
    <property type="match status" value="1"/>
</dbReference>
<dbReference type="InterPro" id="IPR050397">
    <property type="entry name" value="Env_Response_Regulators"/>
</dbReference>
<organism evidence="7 8">
    <name type="scientific">Bacillus benzoevorans</name>
    <dbReference type="NCBI Taxonomy" id="1456"/>
    <lineage>
        <taxon>Bacteria</taxon>
        <taxon>Bacillati</taxon>
        <taxon>Bacillota</taxon>
        <taxon>Bacilli</taxon>
        <taxon>Bacillales</taxon>
        <taxon>Bacillaceae</taxon>
        <taxon>Bacillus</taxon>
    </lineage>
</organism>
<evidence type="ECO:0000313" key="7">
    <source>
        <dbReference type="EMBL" id="MBB6446282.1"/>
    </source>
</evidence>
<reference evidence="7 8" key="1">
    <citation type="submission" date="2020-08" db="EMBL/GenBank/DDBJ databases">
        <title>Genomic Encyclopedia of Type Strains, Phase IV (KMG-IV): sequencing the most valuable type-strain genomes for metagenomic binning, comparative biology and taxonomic classification.</title>
        <authorList>
            <person name="Goeker M."/>
        </authorList>
    </citation>
    <scope>NUCLEOTIDE SEQUENCE [LARGE SCALE GENOMIC DNA]</scope>
    <source>
        <strain evidence="7 8">DSM 5391</strain>
    </source>
</reference>
<dbReference type="CDD" id="cd00092">
    <property type="entry name" value="HTH_CRP"/>
    <property type="match status" value="1"/>
</dbReference>
<keyword evidence="2" id="KW-0238">DNA-binding</keyword>
<evidence type="ECO:0000256" key="1">
    <source>
        <dbReference type="ARBA" id="ARBA00023015"/>
    </source>
</evidence>
<dbReference type="InterPro" id="IPR014710">
    <property type="entry name" value="RmlC-like_jellyroll"/>
</dbReference>
<dbReference type="EMBL" id="JACHGK010000010">
    <property type="protein sequence ID" value="MBB6446282.1"/>
    <property type="molecule type" value="Genomic_DNA"/>
</dbReference>
<dbReference type="PROSITE" id="PS50042">
    <property type="entry name" value="CNMP_BINDING_3"/>
    <property type="match status" value="1"/>
</dbReference>
<evidence type="ECO:0000259" key="6">
    <source>
        <dbReference type="PROSITE" id="PS51063"/>
    </source>
</evidence>
<feature type="domain" description="HTH crp-type" evidence="6">
    <location>
        <begin position="156"/>
        <end position="230"/>
    </location>
</feature>
<dbReference type="PANTHER" id="PTHR24567">
    <property type="entry name" value="CRP FAMILY TRANSCRIPTIONAL REGULATORY PROTEIN"/>
    <property type="match status" value="1"/>
</dbReference>
<feature type="domain" description="Cyclic nucleotide-binding" evidence="5">
    <location>
        <begin position="21"/>
        <end position="142"/>
    </location>
</feature>
<accession>A0A7X0HUR6</accession>
<name>A0A7X0HUR6_9BACI</name>
<comment type="caution">
    <text evidence="7">The sequence shown here is derived from an EMBL/GenBank/DDBJ whole genome shotgun (WGS) entry which is preliminary data.</text>
</comment>
<dbReference type="SUPFAM" id="SSF46785">
    <property type="entry name" value="Winged helix' DNA-binding domain"/>
    <property type="match status" value="1"/>
</dbReference>
<dbReference type="SUPFAM" id="SSF51206">
    <property type="entry name" value="cAMP-binding domain-like"/>
    <property type="match status" value="1"/>
</dbReference>
<dbReference type="GO" id="GO:0003700">
    <property type="term" value="F:DNA-binding transcription factor activity"/>
    <property type="evidence" value="ECO:0007669"/>
    <property type="project" value="TreeGrafter"/>
</dbReference>
<dbReference type="GO" id="GO:0005829">
    <property type="term" value="C:cytosol"/>
    <property type="evidence" value="ECO:0007669"/>
    <property type="project" value="TreeGrafter"/>
</dbReference>
<evidence type="ECO:0000256" key="3">
    <source>
        <dbReference type="ARBA" id="ARBA00023159"/>
    </source>
</evidence>
<dbReference type="InterPro" id="IPR036388">
    <property type="entry name" value="WH-like_DNA-bd_sf"/>
</dbReference>
<keyword evidence="1" id="KW-0805">Transcription regulation</keyword>
<gene>
    <name evidence="7" type="ORF">HNR53_002939</name>
</gene>
<protein>
    <submittedName>
        <fullName evidence="7">CRP/FNR family transcriptional regulator</fullName>
    </submittedName>
</protein>
<keyword evidence="3" id="KW-0010">Activator</keyword>
<dbReference type="GO" id="GO:0003677">
    <property type="term" value="F:DNA binding"/>
    <property type="evidence" value="ECO:0007669"/>
    <property type="project" value="UniProtKB-KW"/>
</dbReference>
<dbReference type="Gene3D" id="2.60.120.10">
    <property type="entry name" value="Jelly Rolls"/>
    <property type="match status" value="1"/>
</dbReference>
<dbReference type="PRINTS" id="PR00034">
    <property type="entry name" value="HTHCRP"/>
</dbReference>
<proteinExistence type="predicted"/>
<dbReference type="InterPro" id="IPR000595">
    <property type="entry name" value="cNMP-bd_dom"/>
</dbReference>
<keyword evidence="8" id="KW-1185">Reference proteome</keyword>
<dbReference type="Pfam" id="PF13545">
    <property type="entry name" value="HTH_Crp_2"/>
    <property type="match status" value="1"/>
</dbReference>
<evidence type="ECO:0000313" key="8">
    <source>
        <dbReference type="Proteomes" id="UP000531594"/>
    </source>
</evidence>
<dbReference type="CDD" id="cd00038">
    <property type="entry name" value="CAP_ED"/>
    <property type="match status" value="1"/>
</dbReference>
<dbReference type="RefSeq" id="WP_184527129.1">
    <property type="nucleotide sequence ID" value="NZ_JACHGK010000010.1"/>
</dbReference>
<sequence length="237" mass="26778">MNEHICNHNKVQGPCPKKVPIFGGLSNEEIQKVANMTKHMKFKKGEILLHEGDKSDTLFIVNKGRVKISKYTVNGKEQILYILSSGEFFGELHLFNNDEATNFSVCALEETQVCMLTKSDIDRIMEANPGISLKLLKAVTKRLAHTENLAQNLATKDPEVRIASMILEFSQKFGRKKKEGVLIELPVTREEAASYVGVTRETISRKFSKFEDLGFISLSGNKHLFVRDQSALEEYIQ</sequence>
<dbReference type="InterPro" id="IPR036390">
    <property type="entry name" value="WH_DNA-bd_sf"/>
</dbReference>
<dbReference type="InterPro" id="IPR018490">
    <property type="entry name" value="cNMP-bd_dom_sf"/>
</dbReference>
<dbReference type="AlphaFoldDB" id="A0A7X0HUR6"/>
<evidence type="ECO:0000256" key="4">
    <source>
        <dbReference type="ARBA" id="ARBA00023163"/>
    </source>
</evidence>
<dbReference type="Gene3D" id="1.10.10.10">
    <property type="entry name" value="Winged helix-like DNA-binding domain superfamily/Winged helix DNA-binding domain"/>
    <property type="match status" value="1"/>
</dbReference>
<dbReference type="SMART" id="SM00419">
    <property type="entry name" value="HTH_CRP"/>
    <property type="match status" value="1"/>
</dbReference>
<dbReference type="PROSITE" id="PS51063">
    <property type="entry name" value="HTH_CRP_2"/>
    <property type="match status" value="1"/>
</dbReference>
<evidence type="ECO:0000259" key="5">
    <source>
        <dbReference type="PROSITE" id="PS50042"/>
    </source>
</evidence>
<dbReference type="SMART" id="SM00100">
    <property type="entry name" value="cNMP"/>
    <property type="match status" value="1"/>
</dbReference>
<keyword evidence="4" id="KW-0804">Transcription</keyword>
<dbReference type="Proteomes" id="UP000531594">
    <property type="component" value="Unassembled WGS sequence"/>
</dbReference>